<keyword evidence="4" id="KW-0238">DNA-binding</keyword>
<comment type="caution">
    <text evidence="4">The sequence shown here is derived from an EMBL/GenBank/DDBJ whole genome shotgun (WGS) entry which is preliminary data.</text>
</comment>
<dbReference type="PROSITE" id="PS51000">
    <property type="entry name" value="HTH_DEOR_2"/>
    <property type="match status" value="1"/>
</dbReference>
<dbReference type="PRINTS" id="PR00037">
    <property type="entry name" value="HTHLACR"/>
</dbReference>
<dbReference type="InterPro" id="IPR036388">
    <property type="entry name" value="WH-like_DNA-bd_sf"/>
</dbReference>
<name>A0ABS7KXL6_CLOSR</name>
<keyword evidence="5" id="KW-1185">Reference proteome</keyword>
<evidence type="ECO:0000313" key="5">
    <source>
        <dbReference type="Proteomes" id="UP001299068"/>
    </source>
</evidence>
<keyword evidence="1" id="KW-0805">Transcription regulation</keyword>
<dbReference type="PANTHER" id="PTHR30363">
    <property type="entry name" value="HTH-TYPE TRANSCRIPTIONAL REGULATOR SRLR-RELATED"/>
    <property type="match status" value="1"/>
</dbReference>
<evidence type="ECO:0000256" key="2">
    <source>
        <dbReference type="ARBA" id="ARBA00023163"/>
    </source>
</evidence>
<keyword evidence="2" id="KW-0804">Transcription</keyword>
<protein>
    <submittedName>
        <fullName evidence="4">DeoR/GlpR family DNA-binding transcription regulator</fullName>
    </submittedName>
</protein>
<dbReference type="InterPro" id="IPR050313">
    <property type="entry name" value="Carb_Metab_HTH_regulators"/>
</dbReference>
<dbReference type="Pfam" id="PF00455">
    <property type="entry name" value="DeoRC"/>
    <property type="match status" value="1"/>
</dbReference>
<evidence type="ECO:0000259" key="3">
    <source>
        <dbReference type="PROSITE" id="PS51000"/>
    </source>
</evidence>
<evidence type="ECO:0000256" key="1">
    <source>
        <dbReference type="ARBA" id="ARBA00023015"/>
    </source>
</evidence>
<reference evidence="4 5" key="1">
    <citation type="journal article" date="2021" name="Cell Host Microbe">
        <title>in vivo commensal control of Clostridioides difficile virulence.</title>
        <authorList>
            <person name="Girinathan B.P."/>
            <person name="Dibenedetto N."/>
            <person name="Worley J.N."/>
            <person name="Peltier J."/>
            <person name="Arrieta-Ortiz M.L."/>
            <person name="Rupa Christinal Immanuel S."/>
            <person name="Lavin R."/>
            <person name="Delaney M.L."/>
            <person name="Cummins C."/>
            <person name="Hoffmann M."/>
            <person name="Luo Y."/>
            <person name="Gonzalez-Escalona N."/>
            <person name="Allard M."/>
            <person name="Onderdonk A.B."/>
            <person name="Gerber G.K."/>
            <person name="Sonenshein A.L."/>
            <person name="Baliga N."/>
            <person name="Dupuy B."/>
            <person name="Bry L."/>
        </authorList>
    </citation>
    <scope>NUCLEOTIDE SEQUENCE [LARGE SCALE GENOMIC DNA]</scope>
    <source>
        <strain evidence="4 5">DSM 599</strain>
    </source>
</reference>
<dbReference type="PANTHER" id="PTHR30363:SF44">
    <property type="entry name" value="AGA OPERON TRANSCRIPTIONAL REPRESSOR-RELATED"/>
    <property type="match status" value="1"/>
</dbReference>
<dbReference type="SUPFAM" id="SSF46785">
    <property type="entry name" value="Winged helix' DNA-binding domain"/>
    <property type="match status" value="1"/>
</dbReference>
<dbReference type="InterPro" id="IPR014036">
    <property type="entry name" value="DeoR-like_C"/>
</dbReference>
<dbReference type="InterPro" id="IPR001034">
    <property type="entry name" value="DeoR_HTH"/>
</dbReference>
<dbReference type="GO" id="GO:0003677">
    <property type="term" value="F:DNA binding"/>
    <property type="evidence" value="ECO:0007669"/>
    <property type="project" value="UniProtKB-KW"/>
</dbReference>
<dbReference type="SMART" id="SM01134">
    <property type="entry name" value="DeoRC"/>
    <property type="match status" value="1"/>
</dbReference>
<dbReference type="Proteomes" id="UP001299068">
    <property type="component" value="Unassembled WGS sequence"/>
</dbReference>
<dbReference type="InterPro" id="IPR037171">
    <property type="entry name" value="NagB/RpiA_transferase-like"/>
</dbReference>
<accession>A0ABS7KXL6</accession>
<dbReference type="Gene3D" id="1.10.10.10">
    <property type="entry name" value="Winged helix-like DNA-binding domain superfamily/Winged helix DNA-binding domain"/>
    <property type="match status" value="1"/>
</dbReference>
<organism evidence="4 5">
    <name type="scientific">Clostridium sardiniense</name>
    <name type="common">Clostridium absonum</name>
    <dbReference type="NCBI Taxonomy" id="29369"/>
    <lineage>
        <taxon>Bacteria</taxon>
        <taxon>Bacillati</taxon>
        <taxon>Bacillota</taxon>
        <taxon>Clostridia</taxon>
        <taxon>Eubacteriales</taxon>
        <taxon>Clostridiaceae</taxon>
        <taxon>Clostridium</taxon>
    </lineage>
</organism>
<dbReference type="Pfam" id="PF08220">
    <property type="entry name" value="HTH_DeoR"/>
    <property type="match status" value="1"/>
</dbReference>
<gene>
    <name evidence="4" type="ORF">K5V21_07645</name>
</gene>
<proteinExistence type="predicted"/>
<sequence>MFIEERHKYILEMLDRDGKVFVKDLSKEFKVSESMIRKDLQVLEKENFLKRTYGGAIKRERIIVNGESFLKRVGKNTELKEVIARKASEEVYDKDTIFLDASSISYILAKILIKSDREITLITNMFEISSLIPLNSKINFIFIGGDYNALVGGSVGSYAIDQIKLYRCNKAFIGCSGIDIKDGSVSVSESEDAGTKRAVISISRKRYLIAPNERFNMDGAFNFSNLKDIDCIITEELPSENIIEGLKEYDVKLL</sequence>
<dbReference type="EMBL" id="JAIKTU010000005">
    <property type="protein sequence ID" value="MBY0755328.1"/>
    <property type="molecule type" value="Genomic_DNA"/>
</dbReference>
<feature type="domain" description="HTH deoR-type" evidence="3">
    <location>
        <begin position="3"/>
        <end position="58"/>
    </location>
</feature>
<dbReference type="SUPFAM" id="SSF100950">
    <property type="entry name" value="NagB/RpiA/CoA transferase-like"/>
    <property type="match status" value="1"/>
</dbReference>
<dbReference type="RefSeq" id="WP_221860519.1">
    <property type="nucleotide sequence ID" value="NZ_JAIKTU010000005.1"/>
</dbReference>
<dbReference type="SMART" id="SM00420">
    <property type="entry name" value="HTH_DEOR"/>
    <property type="match status" value="1"/>
</dbReference>
<evidence type="ECO:0000313" key="4">
    <source>
        <dbReference type="EMBL" id="MBY0755328.1"/>
    </source>
</evidence>
<dbReference type="InterPro" id="IPR036390">
    <property type="entry name" value="WH_DNA-bd_sf"/>
</dbReference>